<accession>A6BGE4</accession>
<evidence type="ECO:0000313" key="3">
    <source>
        <dbReference type="Proteomes" id="UP000004016"/>
    </source>
</evidence>
<evidence type="ECO:0000259" key="1">
    <source>
        <dbReference type="PROSITE" id="PS51736"/>
    </source>
</evidence>
<dbReference type="SUPFAM" id="SSF53041">
    <property type="entry name" value="Resolvase-like"/>
    <property type="match status" value="1"/>
</dbReference>
<evidence type="ECO:0000313" key="2">
    <source>
        <dbReference type="EMBL" id="EDM63355.1"/>
    </source>
</evidence>
<reference evidence="2 3" key="1">
    <citation type="submission" date="2007-03" db="EMBL/GenBank/DDBJ databases">
        <authorList>
            <person name="Fulton L."/>
            <person name="Clifton S."/>
            <person name="Fulton B."/>
            <person name="Xu J."/>
            <person name="Minx P."/>
            <person name="Pepin K.H."/>
            <person name="Johnson M."/>
            <person name="Thiruvilangam P."/>
            <person name="Bhonagiri V."/>
            <person name="Nash W.E."/>
            <person name="Mardis E.R."/>
            <person name="Wilson R.K."/>
        </authorList>
    </citation>
    <scope>NUCLEOTIDE SEQUENCE [LARGE SCALE GENOMIC DNA]</scope>
    <source>
        <strain evidence="2 3">DSM 13814</strain>
    </source>
</reference>
<dbReference type="InterPro" id="IPR006119">
    <property type="entry name" value="Resolv_N"/>
</dbReference>
<dbReference type="HOGENOM" id="CLU_3182993_0_0_9"/>
<gene>
    <name evidence="2" type="ORF">DORLON_01366</name>
</gene>
<dbReference type="eggNOG" id="COG1961">
    <property type="taxonomic scope" value="Bacteria"/>
</dbReference>
<dbReference type="Proteomes" id="UP000004016">
    <property type="component" value="Unassembled WGS sequence"/>
</dbReference>
<dbReference type="GO" id="GO:0003677">
    <property type="term" value="F:DNA binding"/>
    <property type="evidence" value="ECO:0007669"/>
    <property type="project" value="InterPro"/>
</dbReference>
<dbReference type="Gene3D" id="3.40.50.1390">
    <property type="entry name" value="Resolvase, N-terminal catalytic domain"/>
    <property type="match status" value="1"/>
</dbReference>
<comment type="caution">
    <text evidence="2">The sequence shown here is derived from an EMBL/GenBank/DDBJ whole genome shotgun (WGS) entry which is preliminary data.</text>
</comment>
<dbReference type="InterPro" id="IPR036162">
    <property type="entry name" value="Resolvase-like_N_sf"/>
</dbReference>
<name>A6BGE4_9FIRM</name>
<dbReference type="PROSITE" id="PS51736">
    <property type="entry name" value="RECOMBINASES_3"/>
    <property type="match status" value="1"/>
</dbReference>
<sequence length="46" mass="5009">MNGEMLLTILSSLAQEEVESLSSNVKMGLQMKMKRGELVGFNGCFG</sequence>
<proteinExistence type="predicted"/>
<organism evidence="2 3">
    <name type="scientific">Dorea longicatena DSM 13814</name>
    <dbReference type="NCBI Taxonomy" id="411462"/>
    <lineage>
        <taxon>Bacteria</taxon>
        <taxon>Bacillati</taxon>
        <taxon>Bacillota</taxon>
        <taxon>Clostridia</taxon>
        <taxon>Lachnospirales</taxon>
        <taxon>Lachnospiraceae</taxon>
        <taxon>Dorea</taxon>
    </lineage>
</organism>
<protein>
    <recommendedName>
        <fullName evidence="1">Resolvase/invertase-type recombinase catalytic domain-containing protein</fullName>
    </recommendedName>
</protein>
<dbReference type="EMBL" id="AAXB02000005">
    <property type="protein sequence ID" value="EDM63355.1"/>
    <property type="molecule type" value="Genomic_DNA"/>
</dbReference>
<feature type="domain" description="Resolvase/invertase-type recombinase catalytic" evidence="1">
    <location>
        <begin position="1"/>
        <end position="36"/>
    </location>
</feature>
<dbReference type="AlphaFoldDB" id="A6BGE4"/>
<reference evidence="2 3" key="2">
    <citation type="submission" date="2007-04" db="EMBL/GenBank/DDBJ databases">
        <title>Draft genome sequence of Dorea longicatena (DSM 13814).</title>
        <authorList>
            <person name="Sudarsanam P."/>
            <person name="Ley R."/>
            <person name="Guruge J."/>
            <person name="Turnbaugh P.J."/>
            <person name="Mahowald M."/>
            <person name="Liep D."/>
            <person name="Gordon J."/>
        </authorList>
    </citation>
    <scope>NUCLEOTIDE SEQUENCE [LARGE SCALE GENOMIC DNA]</scope>
    <source>
        <strain evidence="2 3">DSM 13814</strain>
    </source>
</reference>
<dbReference type="GO" id="GO:0000150">
    <property type="term" value="F:DNA strand exchange activity"/>
    <property type="evidence" value="ECO:0007669"/>
    <property type="project" value="InterPro"/>
</dbReference>